<sequence>MDTALIGLVGVLIGALLAEHFRRRNLIDAYSQKIFERRLEIYEGLMALVQSGHAVASDVMSSESLTKEERHAAISEAILAIAEYTDENALYIDSEVAANSVAMLMGAEGIQDIEDETERAAEIAVLHRSYKTAKHIILEESGIRQINKHLKIVSKSKPDSPVIRRIRELERDAS</sequence>
<protein>
    <recommendedName>
        <fullName evidence="3">DUF4760 domain-containing protein</fullName>
    </recommendedName>
</protein>
<keyword evidence="2" id="KW-1185">Reference proteome</keyword>
<accession>A0ABY6B423</accession>
<proteinExistence type="predicted"/>
<evidence type="ECO:0000313" key="1">
    <source>
        <dbReference type="EMBL" id="UXH79994.1"/>
    </source>
</evidence>
<name>A0ABY6B423_9BURK</name>
<dbReference type="Proteomes" id="UP001064933">
    <property type="component" value="Chromosome"/>
</dbReference>
<dbReference type="RefSeq" id="WP_261759812.1">
    <property type="nucleotide sequence ID" value="NZ_CP104562.2"/>
</dbReference>
<gene>
    <name evidence="1" type="ORF">N4261_08980</name>
</gene>
<evidence type="ECO:0000313" key="2">
    <source>
        <dbReference type="Proteomes" id="UP001064933"/>
    </source>
</evidence>
<evidence type="ECO:0008006" key="3">
    <source>
        <dbReference type="Google" id="ProtNLM"/>
    </source>
</evidence>
<reference evidence="1" key="1">
    <citation type="submission" date="2022-10" db="EMBL/GenBank/DDBJ databases">
        <title>Characterization and whole genome sequencing of a new Roseateles species, isolated from fresh water.</title>
        <authorList>
            <person name="Guliayeva D.Y."/>
            <person name="Akhremchuk A.E."/>
            <person name="Sikolenko M.A."/>
            <person name="Valentovich L.N."/>
            <person name="Sidarenka A.V."/>
        </authorList>
    </citation>
    <scope>NUCLEOTIDE SEQUENCE</scope>
    <source>
        <strain evidence="1">BIM B-1768</strain>
    </source>
</reference>
<organism evidence="1 2">
    <name type="scientific">Roseateles amylovorans</name>
    <dbReference type="NCBI Taxonomy" id="2978473"/>
    <lineage>
        <taxon>Bacteria</taxon>
        <taxon>Pseudomonadati</taxon>
        <taxon>Pseudomonadota</taxon>
        <taxon>Betaproteobacteria</taxon>
        <taxon>Burkholderiales</taxon>
        <taxon>Sphaerotilaceae</taxon>
        <taxon>Roseateles</taxon>
    </lineage>
</organism>
<dbReference type="EMBL" id="CP104562">
    <property type="protein sequence ID" value="UXH79994.1"/>
    <property type="molecule type" value="Genomic_DNA"/>
</dbReference>